<evidence type="ECO:0000256" key="1">
    <source>
        <dbReference type="ARBA" id="ARBA00022441"/>
    </source>
</evidence>
<keyword evidence="4" id="KW-1185">Reference proteome</keyword>
<dbReference type="Gene3D" id="2.120.10.80">
    <property type="entry name" value="Kelch-type beta propeller"/>
    <property type="match status" value="1"/>
</dbReference>
<proteinExistence type="predicted"/>
<dbReference type="SUPFAM" id="SSF117281">
    <property type="entry name" value="Kelch motif"/>
    <property type="match status" value="1"/>
</dbReference>
<dbReference type="OrthoDB" id="6057411at2759"/>
<evidence type="ECO:0000313" key="4">
    <source>
        <dbReference type="Proteomes" id="UP000828390"/>
    </source>
</evidence>
<keyword evidence="1" id="KW-0880">Kelch repeat</keyword>
<gene>
    <name evidence="3" type="ORF">DPMN_191396</name>
</gene>
<comment type="caution">
    <text evidence="3">The sequence shown here is derived from an EMBL/GenBank/DDBJ whole genome shotgun (WGS) entry which is preliminary data.</text>
</comment>
<dbReference type="PANTHER" id="PTHR45632:SF3">
    <property type="entry name" value="KELCH-LIKE PROTEIN 32"/>
    <property type="match status" value="1"/>
</dbReference>
<dbReference type="EMBL" id="JAIWYP010000027">
    <property type="protein sequence ID" value="KAH3691981.1"/>
    <property type="molecule type" value="Genomic_DNA"/>
</dbReference>
<evidence type="ECO:0000256" key="2">
    <source>
        <dbReference type="ARBA" id="ARBA00022737"/>
    </source>
</evidence>
<dbReference type="InterPro" id="IPR015915">
    <property type="entry name" value="Kelch-typ_b-propeller"/>
</dbReference>
<dbReference type="PANTHER" id="PTHR45632">
    <property type="entry name" value="LD33804P"/>
    <property type="match status" value="1"/>
</dbReference>
<name>A0A9D4BEB8_DREPO</name>
<reference evidence="3" key="1">
    <citation type="journal article" date="2019" name="bioRxiv">
        <title>The Genome of the Zebra Mussel, Dreissena polymorpha: A Resource for Invasive Species Research.</title>
        <authorList>
            <person name="McCartney M.A."/>
            <person name="Auch B."/>
            <person name="Kono T."/>
            <person name="Mallez S."/>
            <person name="Zhang Y."/>
            <person name="Obille A."/>
            <person name="Becker A."/>
            <person name="Abrahante J.E."/>
            <person name="Garbe J."/>
            <person name="Badalamenti J.P."/>
            <person name="Herman A."/>
            <person name="Mangelson H."/>
            <person name="Liachko I."/>
            <person name="Sullivan S."/>
            <person name="Sone E.D."/>
            <person name="Koren S."/>
            <person name="Silverstein K.A.T."/>
            <person name="Beckman K.B."/>
            <person name="Gohl D.M."/>
        </authorList>
    </citation>
    <scope>NUCLEOTIDE SEQUENCE</scope>
    <source>
        <strain evidence="3">Duluth1</strain>
        <tissue evidence="3">Whole animal</tissue>
    </source>
</reference>
<keyword evidence="2" id="KW-0677">Repeat</keyword>
<dbReference type="Proteomes" id="UP000828390">
    <property type="component" value="Unassembled WGS sequence"/>
</dbReference>
<reference evidence="3" key="2">
    <citation type="submission" date="2020-11" db="EMBL/GenBank/DDBJ databases">
        <authorList>
            <person name="McCartney M.A."/>
            <person name="Auch B."/>
            <person name="Kono T."/>
            <person name="Mallez S."/>
            <person name="Becker A."/>
            <person name="Gohl D.M."/>
            <person name="Silverstein K.A.T."/>
            <person name="Koren S."/>
            <person name="Bechman K.B."/>
            <person name="Herman A."/>
            <person name="Abrahante J.E."/>
            <person name="Garbe J."/>
        </authorList>
    </citation>
    <scope>NUCLEOTIDE SEQUENCE</scope>
    <source>
        <strain evidence="3">Duluth1</strain>
        <tissue evidence="3">Whole animal</tissue>
    </source>
</reference>
<sequence length="457" mass="51543">MMTALGFQQGYTCIYPHLPSIDLAPTFGSWDTSNATLIIATAPPLETATDDENGNRDTISTGSELIEKGKQGLANFLSSGDRTDLKLCRENVEYYLASANRLNHKQLENVCHKFIQECGMESDRRVCLVCQSLIDKRNSVNNNPNLYHKDTDLKVPRYQIMFPKDVNSNETEGYVLVLDIRSAREIQKIGVKKLTKFGTGFTACTAYVNKCPYVFVFGGSGKHEKSLFRYDVVENKWNRFAHLKNTHYKHIMAFVPLQKAVYVIGGKGCGVIEKCEVETGHCTELNTSLKISVHNASSAVYKDKIFIFGGKTIRNHVWSVQVVDTTKNTVSKLRDLPFDCSGGQAVVVKDKIYIAMENGEMIRYCPQSDQSETCAKQPYTRKHFSMFEKNGHLNIVGGVRTDGCLEHEGTMYTYCPDSDEWRATFTFTRALPIHTSCTIDFPKECPVTPFRKMFGYC</sequence>
<accession>A0A9D4BEB8</accession>
<evidence type="ECO:0000313" key="3">
    <source>
        <dbReference type="EMBL" id="KAH3691981.1"/>
    </source>
</evidence>
<organism evidence="3 4">
    <name type="scientific">Dreissena polymorpha</name>
    <name type="common">Zebra mussel</name>
    <name type="synonym">Mytilus polymorpha</name>
    <dbReference type="NCBI Taxonomy" id="45954"/>
    <lineage>
        <taxon>Eukaryota</taxon>
        <taxon>Metazoa</taxon>
        <taxon>Spiralia</taxon>
        <taxon>Lophotrochozoa</taxon>
        <taxon>Mollusca</taxon>
        <taxon>Bivalvia</taxon>
        <taxon>Autobranchia</taxon>
        <taxon>Heteroconchia</taxon>
        <taxon>Euheterodonta</taxon>
        <taxon>Imparidentia</taxon>
        <taxon>Neoheterodontei</taxon>
        <taxon>Myida</taxon>
        <taxon>Dreissenoidea</taxon>
        <taxon>Dreissenidae</taxon>
        <taxon>Dreissena</taxon>
    </lineage>
</organism>
<protein>
    <submittedName>
        <fullName evidence="3">Uncharacterized protein</fullName>
    </submittedName>
</protein>
<dbReference type="AlphaFoldDB" id="A0A9D4BEB8"/>